<dbReference type="InterPro" id="IPR036259">
    <property type="entry name" value="MFS_trans_sf"/>
</dbReference>
<reference evidence="8 9" key="1">
    <citation type="submission" date="2019-04" db="EMBL/GenBank/DDBJ databases">
        <authorList>
            <consortium name="DOE Joint Genome Institute"/>
            <person name="Mondo S."/>
            <person name="Kjaerbolling I."/>
            <person name="Vesth T."/>
            <person name="Frisvad J.C."/>
            <person name="Nybo J.L."/>
            <person name="Theobald S."/>
            <person name="Kildgaard S."/>
            <person name="Isbrandt T."/>
            <person name="Kuo A."/>
            <person name="Sato A."/>
            <person name="Lyhne E.K."/>
            <person name="Kogle M.E."/>
            <person name="Wiebenga A."/>
            <person name="Kun R.S."/>
            <person name="Lubbers R.J."/>
            <person name="Makela M.R."/>
            <person name="Barry K."/>
            <person name="Chovatia M."/>
            <person name="Clum A."/>
            <person name="Daum C."/>
            <person name="Haridas S."/>
            <person name="He G."/>
            <person name="LaButti K."/>
            <person name="Lipzen A."/>
            <person name="Riley R."/>
            <person name="Salamov A."/>
            <person name="Simmons B.A."/>
            <person name="Magnuson J.K."/>
            <person name="Henrissat B."/>
            <person name="Mortensen U.H."/>
            <person name="Larsen T.O."/>
            <person name="Devries R.P."/>
            <person name="Grigoriev I.V."/>
            <person name="Machida M."/>
            <person name="Baker S.E."/>
            <person name="Andersen M.R."/>
            <person name="Cantor M.N."/>
            <person name="Hua S.X."/>
        </authorList>
    </citation>
    <scope>NUCLEOTIDE SEQUENCE [LARGE SCALE GENOMIC DNA]</scope>
    <source>
        <strain evidence="8 9">CBS 119388</strain>
    </source>
</reference>
<keyword evidence="3 7" id="KW-0813">Transport</keyword>
<evidence type="ECO:0000256" key="4">
    <source>
        <dbReference type="ARBA" id="ARBA00022692"/>
    </source>
</evidence>
<dbReference type="InterPro" id="IPR005829">
    <property type="entry name" value="Sugar_transporter_CS"/>
</dbReference>
<dbReference type="NCBIfam" id="TIGR00879">
    <property type="entry name" value="SP"/>
    <property type="match status" value="1"/>
</dbReference>
<evidence type="ECO:0000256" key="5">
    <source>
        <dbReference type="ARBA" id="ARBA00022989"/>
    </source>
</evidence>
<organism evidence="8 9">
    <name type="scientific">Aspergillus pseudonomiae</name>
    <dbReference type="NCBI Taxonomy" id="1506151"/>
    <lineage>
        <taxon>Eukaryota</taxon>
        <taxon>Fungi</taxon>
        <taxon>Dikarya</taxon>
        <taxon>Ascomycota</taxon>
        <taxon>Pezizomycotina</taxon>
        <taxon>Eurotiomycetes</taxon>
        <taxon>Eurotiomycetidae</taxon>
        <taxon>Eurotiales</taxon>
        <taxon>Aspergillaceae</taxon>
        <taxon>Aspergillus</taxon>
        <taxon>Aspergillus subgen. Circumdati</taxon>
    </lineage>
</organism>
<dbReference type="EMBL" id="ML736747">
    <property type="protein sequence ID" value="KAE8407544.1"/>
    <property type="molecule type" value="Genomic_DNA"/>
</dbReference>
<sequence length="573" mass="62945">MGTGHGSPTVAGGQAIAYGPTGYKGIIKEPRIFGLACFASIGGFLFGYDQGVISGVLVMSSFVSHCLVHLISYHIKRLQSCVNTCVPTQAEHFPTLTENATLQGWLVSIMTLGAMCGAFANGPISDSLSRRWSILCANIVFLIGSVIQCAAENVAMLFVGRFVFGCAVGMLAMVVPLYLSEIAPPNIRGALVALQQLSITLGIMSSFWINYGTQYIGGTGAGQSQAAWRIPFALQCLPSAILAIGTFFLPYSPRREEEAKQVLVRLRRLPATDYRLTLEFLEIKAARVFDEESRLAKYGDNCSRFHIAWNQYKELFTVPHLRRRTTIACLLQILQQFTGINAVIYYAPQFFEAIGLRGNSVNLLATGVVGIVFFICTIPAVMYLDQWGRRKTLILGSIGMSIAELIVATLYAVYQDRFSEHPAAGWAACVFVWVYIGTFAFSIACVNWVMPSEMFPPATRGKAVGVAIAANYLSNFIVALITPRMLQSITFGTFYFFLVFSITLGVWTYFCVPETNGVPIEEMDTLFGGNEGEADLQRIASIRARLGFETSEDGKMVLEETKHDSVEHCERVD</sequence>
<dbReference type="OrthoDB" id="8120565at2759"/>
<dbReference type="PROSITE" id="PS00216">
    <property type="entry name" value="SUGAR_TRANSPORT_1"/>
    <property type="match status" value="1"/>
</dbReference>
<keyword evidence="6" id="KW-0472">Membrane</keyword>
<dbReference type="InterPro" id="IPR050360">
    <property type="entry name" value="MFS_Sugar_Transporters"/>
</dbReference>
<evidence type="ECO:0000256" key="1">
    <source>
        <dbReference type="ARBA" id="ARBA00004141"/>
    </source>
</evidence>
<protein>
    <submittedName>
        <fullName evidence="8">General substrate transporter</fullName>
    </submittedName>
</protein>
<dbReference type="GO" id="GO:0016020">
    <property type="term" value="C:membrane"/>
    <property type="evidence" value="ECO:0007669"/>
    <property type="project" value="UniProtKB-SubCell"/>
</dbReference>
<dbReference type="FunFam" id="1.20.1250.20:FF:000026">
    <property type="entry name" value="MFS quinate transporter QutD"/>
    <property type="match status" value="1"/>
</dbReference>
<evidence type="ECO:0000313" key="8">
    <source>
        <dbReference type="EMBL" id="KAE8407544.1"/>
    </source>
</evidence>
<dbReference type="GO" id="GO:0005351">
    <property type="term" value="F:carbohydrate:proton symporter activity"/>
    <property type="evidence" value="ECO:0007669"/>
    <property type="project" value="TreeGrafter"/>
</dbReference>
<dbReference type="Proteomes" id="UP000325579">
    <property type="component" value="Unassembled WGS sequence"/>
</dbReference>
<dbReference type="InterPro" id="IPR020846">
    <property type="entry name" value="MFS_dom"/>
</dbReference>
<proteinExistence type="inferred from homology"/>
<evidence type="ECO:0000256" key="6">
    <source>
        <dbReference type="ARBA" id="ARBA00023136"/>
    </source>
</evidence>
<dbReference type="SUPFAM" id="SSF103473">
    <property type="entry name" value="MFS general substrate transporter"/>
    <property type="match status" value="1"/>
</dbReference>
<evidence type="ECO:0000256" key="2">
    <source>
        <dbReference type="ARBA" id="ARBA00010992"/>
    </source>
</evidence>
<dbReference type="GeneID" id="43673374"/>
<keyword evidence="5" id="KW-1133">Transmembrane helix</keyword>
<accession>A0A5N6HZL2</accession>
<dbReference type="RefSeq" id="XP_031944863.1">
    <property type="nucleotide sequence ID" value="XM_032088683.1"/>
</dbReference>
<dbReference type="AlphaFoldDB" id="A0A5N7DMC8"/>
<dbReference type="PANTHER" id="PTHR48022:SF2">
    <property type="entry name" value="PLASTIDIC GLUCOSE TRANSPORTER 4"/>
    <property type="match status" value="1"/>
</dbReference>
<dbReference type="PANTHER" id="PTHR48022">
    <property type="entry name" value="PLASTIDIC GLUCOSE TRANSPORTER 4"/>
    <property type="match status" value="1"/>
</dbReference>
<comment type="similarity">
    <text evidence="2 7">Belongs to the major facilitator superfamily. Sugar transporter (TC 2.A.1.1) family.</text>
</comment>
<keyword evidence="4" id="KW-0812">Transmembrane</keyword>
<evidence type="ECO:0000313" key="9">
    <source>
        <dbReference type="Proteomes" id="UP000325579"/>
    </source>
</evidence>
<dbReference type="InterPro" id="IPR003663">
    <property type="entry name" value="Sugar/inositol_transpt"/>
</dbReference>
<evidence type="ECO:0000256" key="7">
    <source>
        <dbReference type="RuleBase" id="RU003346"/>
    </source>
</evidence>
<gene>
    <name evidence="8" type="ORF">BDV37DRAFT_290290</name>
</gene>
<dbReference type="Pfam" id="PF00083">
    <property type="entry name" value="Sugar_tr"/>
    <property type="match status" value="1"/>
</dbReference>
<accession>A0A5N7DMC8</accession>
<dbReference type="Gene3D" id="1.20.1250.20">
    <property type="entry name" value="MFS general substrate transporter like domains"/>
    <property type="match status" value="1"/>
</dbReference>
<dbReference type="InterPro" id="IPR005828">
    <property type="entry name" value="MFS_sugar_transport-like"/>
</dbReference>
<evidence type="ECO:0000256" key="3">
    <source>
        <dbReference type="ARBA" id="ARBA00022448"/>
    </source>
</evidence>
<comment type="subcellular location">
    <subcellularLocation>
        <location evidence="1">Membrane</location>
        <topology evidence="1">Multi-pass membrane protein</topology>
    </subcellularLocation>
</comment>
<name>A0A5N7DMC8_9EURO</name>
<dbReference type="PROSITE" id="PS50850">
    <property type="entry name" value="MFS"/>
    <property type="match status" value="1"/>
</dbReference>
<dbReference type="PRINTS" id="PR00171">
    <property type="entry name" value="SUGRTRNSPORT"/>
</dbReference>
<keyword evidence="9" id="KW-1185">Reference proteome</keyword>